<evidence type="ECO:0000313" key="2">
    <source>
        <dbReference type="Proteomes" id="UP000033202"/>
    </source>
</evidence>
<proteinExistence type="predicted"/>
<accession>A0A0E9MTB9</accession>
<dbReference type="Proteomes" id="UP000033202">
    <property type="component" value="Unassembled WGS sequence"/>
</dbReference>
<dbReference type="OrthoDB" id="7502743at2"/>
<dbReference type="AlphaFoldDB" id="A0A0E9MTB9"/>
<reference evidence="1 2" key="1">
    <citation type="submission" date="2015-04" db="EMBL/GenBank/DDBJ databases">
        <title>Whole genome shotgun sequence of Sphingomonas changbaiensis NBRC 104936.</title>
        <authorList>
            <person name="Katano-Makiyama Y."/>
            <person name="Hosoyama A."/>
            <person name="Hashimoto M."/>
            <person name="Noguchi M."/>
            <person name="Tsuchikane K."/>
            <person name="Ohji S."/>
            <person name="Yamazoe A."/>
            <person name="Ichikawa N."/>
            <person name="Kimura A."/>
            <person name="Fujita N."/>
        </authorList>
    </citation>
    <scope>NUCLEOTIDE SEQUENCE [LARGE SCALE GENOMIC DNA]</scope>
    <source>
        <strain evidence="1 2">NBRC 104936</strain>
    </source>
</reference>
<protein>
    <submittedName>
        <fullName evidence="1">Putative anti-sigma factor</fullName>
    </submittedName>
</protein>
<organism evidence="1 2">
    <name type="scientific">Sphingomonas changbaiensis NBRC 104936</name>
    <dbReference type="NCBI Taxonomy" id="1219043"/>
    <lineage>
        <taxon>Bacteria</taxon>
        <taxon>Pseudomonadati</taxon>
        <taxon>Pseudomonadota</taxon>
        <taxon>Alphaproteobacteria</taxon>
        <taxon>Sphingomonadales</taxon>
        <taxon>Sphingomonadaceae</taxon>
        <taxon>Sphingomonas</taxon>
    </lineage>
</organism>
<name>A0A0E9MTB9_9SPHN</name>
<comment type="caution">
    <text evidence="1">The sequence shown here is derived from an EMBL/GenBank/DDBJ whole genome shotgun (WGS) entry which is preliminary data.</text>
</comment>
<gene>
    <name evidence="1" type="ORF">SCH01S_51_00060</name>
</gene>
<sequence>MTIDRETIGAFVDGELNEIERRRVEAALADNPVFAQQVEAERRLRALLKARFDPIAEEPVPERLGDAVRAGAKVVPLRRRAGWAAPQWAAIAATLVLGLVLGRQLQPVRDPLLATGPLAQALETQLASAQPPNAPVRMGLTFKARDGTWCRTFEQKRLDGIACRDGGAWRLRQLVPGPAQATEYRQAGSGAIAAAAQDMAADVPLDAVQERLAVESDWK</sequence>
<dbReference type="InterPro" id="IPR041916">
    <property type="entry name" value="Anti_sigma_zinc_sf"/>
</dbReference>
<dbReference type="Gene3D" id="1.10.10.1320">
    <property type="entry name" value="Anti-sigma factor, zinc-finger domain"/>
    <property type="match status" value="1"/>
</dbReference>
<evidence type="ECO:0000313" key="1">
    <source>
        <dbReference type="EMBL" id="GAO40676.1"/>
    </source>
</evidence>
<dbReference type="RefSeq" id="WP_046349464.1">
    <property type="nucleotide sequence ID" value="NZ_BBWU01000051.1"/>
</dbReference>
<dbReference type="EMBL" id="BBWU01000051">
    <property type="protein sequence ID" value="GAO40676.1"/>
    <property type="molecule type" value="Genomic_DNA"/>
</dbReference>
<dbReference type="STRING" id="1219043.SCH01S_51_00060"/>
<keyword evidence="2" id="KW-1185">Reference proteome</keyword>